<keyword evidence="4" id="KW-1185">Reference proteome</keyword>
<evidence type="ECO:0000313" key="3">
    <source>
        <dbReference type="EMBL" id="CAP97617.1"/>
    </source>
</evidence>
<dbReference type="AlphaFoldDB" id="B6HRB8"/>
<organism evidence="3 4">
    <name type="scientific">Penicillium rubens (strain ATCC 28089 / DSM 1075 / NRRL 1951 / Wisconsin 54-1255)</name>
    <name type="common">Penicillium chrysogenum</name>
    <dbReference type="NCBI Taxonomy" id="500485"/>
    <lineage>
        <taxon>Eukaryota</taxon>
        <taxon>Fungi</taxon>
        <taxon>Dikarya</taxon>
        <taxon>Ascomycota</taxon>
        <taxon>Pezizomycotina</taxon>
        <taxon>Eurotiomycetes</taxon>
        <taxon>Eurotiomycetidae</taxon>
        <taxon>Eurotiales</taxon>
        <taxon>Aspergillaceae</taxon>
        <taxon>Penicillium</taxon>
        <taxon>Penicillium chrysogenum species complex</taxon>
    </lineage>
</organism>
<dbReference type="GO" id="GO:0008270">
    <property type="term" value="F:zinc ion binding"/>
    <property type="evidence" value="ECO:0007669"/>
    <property type="project" value="InterPro"/>
</dbReference>
<proteinExistence type="predicted"/>
<gene>
    <name evidence="3" type="ORF">Pc22g03290</name>
    <name evidence="3" type="ORF">PCH_Pc22g03290</name>
</gene>
<feature type="compositionally biased region" description="Low complexity" evidence="1">
    <location>
        <begin position="164"/>
        <end position="177"/>
    </location>
</feature>
<dbReference type="HOGENOM" id="CLU_025398_0_0_1"/>
<dbReference type="STRING" id="500485.B6HRB8"/>
<dbReference type="Proteomes" id="UP000000724">
    <property type="component" value="Contig Pc00c22"/>
</dbReference>
<feature type="compositionally biased region" description="Basic residues" evidence="1">
    <location>
        <begin position="185"/>
        <end position="194"/>
    </location>
</feature>
<reference evidence="3 4" key="1">
    <citation type="journal article" date="2008" name="Nat. Biotechnol.">
        <title>Genome sequencing and analysis of the filamentous fungus Penicillium chrysogenum.</title>
        <authorList>
            <person name="van den Berg M.A."/>
            <person name="Albang R."/>
            <person name="Albermann K."/>
            <person name="Badger J.H."/>
            <person name="Daran J.-M."/>
            <person name="Driessen A.J.M."/>
            <person name="Garcia-Estrada C."/>
            <person name="Fedorova N.D."/>
            <person name="Harris D.M."/>
            <person name="Heijne W.H.M."/>
            <person name="Joardar V.S."/>
            <person name="Kiel J.A.K.W."/>
            <person name="Kovalchuk A."/>
            <person name="Martin J.F."/>
            <person name="Nierman W.C."/>
            <person name="Nijland J.G."/>
            <person name="Pronk J.T."/>
            <person name="Roubos J.A."/>
            <person name="van der Klei I.J."/>
            <person name="van Peij N.N.M.E."/>
            <person name="Veenhuis M."/>
            <person name="von Doehren H."/>
            <person name="Wagner C."/>
            <person name="Wortman J.R."/>
            <person name="Bovenberg R.A.L."/>
        </authorList>
    </citation>
    <scope>NUCLEOTIDE SEQUENCE [LARGE SCALE GENOMIC DNA]</scope>
    <source>
        <strain evidence="4">ATCC 28089 / DSM 1075 / NRRL 1951 / Wisconsin 54-1255</strain>
    </source>
</reference>
<feature type="domain" description="CCHC-type" evidence="2">
    <location>
        <begin position="478"/>
        <end position="494"/>
    </location>
</feature>
<feature type="region of interest" description="Disordered" evidence="1">
    <location>
        <begin position="578"/>
        <end position="688"/>
    </location>
</feature>
<feature type="compositionally biased region" description="Gly residues" evidence="1">
    <location>
        <begin position="662"/>
        <end position="688"/>
    </location>
</feature>
<name>B6HRB8_PENRW</name>
<dbReference type="GO" id="GO:0003676">
    <property type="term" value="F:nucleic acid binding"/>
    <property type="evidence" value="ECO:0007669"/>
    <property type="project" value="InterPro"/>
</dbReference>
<feature type="domain" description="CCHC-type" evidence="2">
    <location>
        <begin position="504"/>
        <end position="519"/>
    </location>
</feature>
<feature type="compositionally biased region" description="Polar residues" evidence="1">
    <location>
        <begin position="370"/>
        <end position="388"/>
    </location>
</feature>
<feature type="compositionally biased region" description="Pro residues" evidence="1">
    <location>
        <begin position="651"/>
        <end position="661"/>
    </location>
</feature>
<accession>B6HRB8</accession>
<dbReference type="OrthoDB" id="7608935at2759"/>
<dbReference type="InterPro" id="IPR001878">
    <property type="entry name" value="Znf_CCHC"/>
</dbReference>
<sequence length="688" mass="75006">MKPYTHVESDPGSKSSLPAVYITSRACREHVDIDQQTVGFKASTRSASASVLIYLGKSKRKRQPIVLFLGIYYNRSIKKLIGTQIKGLYGLSPHRSLPYTSQVQELREWSIQSTVKYSGDPNSIVDPCRLLIRSLVQYFCPNCTTSMANSSDEEADSRTALVGAPRTRSNPRSTSRSASHDSTRPAKRQRRNRNKKDSDLADFVPKGVAFSATSLPVDDPDSTSSSGSSSASSEDSDSDANSTTVANPHAGNTAPAISWNQGRKAAVRTTLGKRSAPTNEKPGQFEAVNDKFWRSRSASVSANGDDKPSTNNQSQNDDELEDGEIDSKSDTDDSDSLGSEADDSILLNIGEKMGMDGANDYDPATLAHQHGSNTGDSNLKGASTQSGPGSKEEAFRLFSSKYPNAPVALVDLSKTDLELIAKYVYFDRSIHDIDLKLPISCLECQREGHMADICPAKECEHCGAWNQHQSSTCPDWRRCQRCRERGHDEPQCSAKLRSFAYEVPCSYCGSEHLENECDYLWKFPIRDLHSNQVTVSICCANCCSAKHLMGDCPANNLREPCTTSSSFTLKGIDPHMITNLNTVLPPRETRPPSGSRSRGRDREWSRPPSPDDDDMMSRVSRGRGRPVPAPRGNTRGSIKFASGVGAKRANPPLPRGPPPPRGGGRGRGPQRGGGFSRGPRGGGRGRGW</sequence>
<evidence type="ECO:0000313" key="4">
    <source>
        <dbReference type="Proteomes" id="UP000000724"/>
    </source>
</evidence>
<dbReference type="VEuPathDB" id="FungiDB:PCH_Pc22g03290"/>
<feature type="region of interest" description="Disordered" evidence="1">
    <location>
        <begin position="147"/>
        <end position="341"/>
    </location>
</feature>
<feature type="compositionally biased region" description="Low complexity" evidence="1">
    <location>
        <begin position="222"/>
        <end position="233"/>
    </location>
</feature>
<dbReference type="SMART" id="SM00343">
    <property type="entry name" value="ZnF_C2HC"/>
    <property type="match status" value="4"/>
</dbReference>
<feature type="domain" description="CCHC-type" evidence="2">
    <location>
        <begin position="538"/>
        <end position="554"/>
    </location>
</feature>
<dbReference type="eggNOG" id="KOG4400">
    <property type="taxonomic scope" value="Eukaryota"/>
</dbReference>
<evidence type="ECO:0000256" key="1">
    <source>
        <dbReference type="SAM" id="MobiDB-lite"/>
    </source>
</evidence>
<protein>
    <submittedName>
        <fullName evidence="3">Pc22g03290 protein</fullName>
    </submittedName>
</protein>
<feature type="domain" description="CCHC-type" evidence="2">
    <location>
        <begin position="440"/>
        <end position="456"/>
    </location>
</feature>
<feature type="region of interest" description="Disordered" evidence="1">
    <location>
        <begin position="358"/>
        <end position="392"/>
    </location>
</feature>
<dbReference type="EMBL" id="AM920437">
    <property type="protein sequence ID" value="CAP97617.1"/>
    <property type="molecule type" value="Genomic_DNA"/>
</dbReference>
<feature type="compositionally biased region" description="Acidic residues" evidence="1">
    <location>
        <begin position="332"/>
        <end position="341"/>
    </location>
</feature>
<evidence type="ECO:0000259" key="2">
    <source>
        <dbReference type="SMART" id="SM00343"/>
    </source>
</evidence>
<dbReference type="BioCyc" id="PCHR:PC22G03290-MONOMER"/>
<dbReference type="OMA" id="PTWRRCQ"/>